<dbReference type="InterPro" id="IPR027843">
    <property type="entry name" value="DUF4440"/>
</dbReference>
<evidence type="ECO:0000313" key="3">
    <source>
        <dbReference type="Proteomes" id="UP001500620"/>
    </source>
</evidence>
<gene>
    <name evidence="2" type="ORF">GCM10022255_090960</name>
</gene>
<name>A0ABP8DP14_9ACTN</name>
<feature type="domain" description="DUF4440" evidence="1">
    <location>
        <begin position="26"/>
        <end position="131"/>
    </location>
</feature>
<comment type="caution">
    <text evidence="2">The sequence shown here is derived from an EMBL/GenBank/DDBJ whole genome shotgun (WGS) entry which is preliminary data.</text>
</comment>
<dbReference type="EMBL" id="BAABAT010000042">
    <property type="protein sequence ID" value="GAA4260811.1"/>
    <property type="molecule type" value="Genomic_DNA"/>
</dbReference>
<evidence type="ECO:0000313" key="2">
    <source>
        <dbReference type="EMBL" id="GAA4260811.1"/>
    </source>
</evidence>
<proteinExistence type="predicted"/>
<keyword evidence="3" id="KW-1185">Reference proteome</keyword>
<sequence>MGPFNQPKQGAKMSESYSLPTEPEGVVASLLERFNSGKVSAMMIGYEPEAVFIAKDGRTVTDHTEIAAELERDLSLGLPLEAKARHVFVAGDIAQIVLDWSIDGTGPDGKHVHLGGSASDVVRHGADGFWRYVIDNALGTAVRQPA</sequence>
<protein>
    <recommendedName>
        <fullName evidence="1">DUF4440 domain-containing protein</fullName>
    </recommendedName>
</protein>
<dbReference type="SUPFAM" id="SSF54427">
    <property type="entry name" value="NTF2-like"/>
    <property type="match status" value="1"/>
</dbReference>
<dbReference type="Pfam" id="PF14534">
    <property type="entry name" value="DUF4440"/>
    <property type="match status" value="1"/>
</dbReference>
<dbReference type="Proteomes" id="UP001500620">
    <property type="component" value="Unassembled WGS sequence"/>
</dbReference>
<accession>A0ABP8DP14</accession>
<organism evidence="2 3">
    <name type="scientific">Dactylosporangium darangshiense</name>
    <dbReference type="NCBI Taxonomy" id="579108"/>
    <lineage>
        <taxon>Bacteria</taxon>
        <taxon>Bacillati</taxon>
        <taxon>Actinomycetota</taxon>
        <taxon>Actinomycetes</taxon>
        <taxon>Micromonosporales</taxon>
        <taxon>Micromonosporaceae</taxon>
        <taxon>Dactylosporangium</taxon>
    </lineage>
</organism>
<dbReference type="Gene3D" id="3.10.450.50">
    <property type="match status" value="1"/>
</dbReference>
<reference evidence="3" key="1">
    <citation type="journal article" date="2019" name="Int. J. Syst. Evol. Microbiol.">
        <title>The Global Catalogue of Microorganisms (GCM) 10K type strain sequencing project: providing services to taxonomists for standard genome sequencing and annotation.</title>
        <authorList>
            <consortium name="The Broad Institute Genomics Platform"/>
            <consortium name="The Broad Institute Genome Sequencing Center for Infectious Disease"/>
            <person name="Wu L."/>
            <person name="Ma J."/>
        </authorList>
    </citation>
    <scope>NUCLEOTIDE SEQUENCE [LARGE SCALE GENOMIC DNA]</scope>
    <source>
        <strain evidence="3">JCM 17441</strain>
    </source>
</reference>
<dbReference type="InterPro" id="IPR032710">
    <property type="entry name" value="NTF2-like_dom_sf"/>
</dbReference>
<evidence type="ECO:0000259" key="1">
    <source>
        <dbReference type="Pfam" id="PF14534"/>
    </source>
</evidence>